<dbReference type="UniPathway" id="UPA00359">
    <property type="reaction ID" value="UER00478"/>
</dbReference>
<dbReference type="InterPro" id="IPR015870">
    <property type="entry name" value="UDP-acyl_N-AcGlcN_deAcase_N"/>
</dbReference>
<feature type="binding site" evidence="12">
    <location>
        <position position="240"/>
    </location>
    <ligand>
        <name>Zn(2+)</name>
        <dbReference type="ChEBI" id="CHEBI:29105"/>
    </ligand>
</feature>
<dbReference type="PANTHER" id="PTHR33694:SF1">
    <property type="entry name" value="UDP-3-O-ACYL-N-ACETYLGLUCOSAMINE DEACETYLASE 1, MITOCHONDRIAL-RELATED"/>
    <property type="match status" value="1"/>
</dbReference>
<evidence type="ECO:0000256" key="11">
    <source>
        <dbReference type="ARBA" id="ARBA00024535"/>
    </source>
</evidence>
<feature type="active site" description="Proton donor" evidence="12">
    <location>
        <position position="263"/>
    </location>
</feature>
<dbReference type="EMBL" id="CP000513">
    <property type="protein sequence ID" value="ABQ13315.1"/>
    <property type="molecule type" value="Genomic_DNA"/>
</dbReference>
<evidence type="ECO:0000256" key="7">
    <source>
        <dbReference type="ARBA" id="ARBA00022723"/>
    </source>
</evidence>
<dbReference type="GO" id="GO:0009245">
    <property type="term" value="P:lipid A biosynthetic process"/>
    <property type="evidence" value="ECO:0007669"/>
    <property type="project" value="UniProtKB-UniRule"/>
</dbReference>
<dbReference type="STRING" id="246195.DNO_0975"/>
<evidence type="ECO:0000256" key="6">
    <source>
        <dbReference type="ARBA" id="ARBA00022556"/>
    </source>
</evidence>
<evidence type="ECO:0000256" key="10">
    <source>
        <dbReference type="ARBA" id="ARBA00023098"/>
    </source>
</evidence>
<dbReference type="HAMAP" id="MF_00388">
    <property type="entry name" value="LpxC"/>
    <property type="match status" value="1"/>
</dbReference>
<dbReference type="GO" id="GO:0016020">
    <property type="term" value="C:membrane"/>
    <property type="evidence" value="ECO:0007669"/>
    <property type="project" value="GOC"/>
</dbReference>
<dbReference type="RefSeq" id="WP_012031288.1">
    <property type="nucleotide sequence ID" value="NC_009446.1"/>
</dbReference>
<evidence type="ECO:0000256" key="8">
    <source>
        <dbReference type="ARBA" id="ARBA00022801"/>
    </source>
</evidence>
<proteinExistence type="inferred from homology"/>
<gene>
    <name evidence="12 13" type="primary">lpxC</name>
    <name evidence="13" type="ordered locus">DNO_0975</name>
</gene>
<dbReference type="InterPro" id="IPR011334">
    <property type="entry name" value="UDP-acyl_GlcNac_deAcase_C"/>
</dbReference>
<feature type="binding site" evidence="12">
    <location>
        <position position="77"/>
    </location>
    <ligand>
        <name>Zn(2+)</name>
        <dbReference type="ChEBI" id="CHEBI:29105"/>
    </ligand>
</feature>
<comment type="function">
    <text evidence="2 12">Catalyzes the hydrolysis of UDP-3-O-myristoyl-N-acetylglucosamine to form UDP-3-O-myristoylglucosamine and acetate, the committed step in lipid A biosynthesis.</text>
</comment>
<dbReference type="eggNOG" id="COG0774">
    <property type="taxonomic scope" value="Bacteria"/>
</dbReference>
<dbReference type="Pfam" id="PF03331">
    <property type="entry name" value="LpxC"/>
    <property type="match status" value="1"/>
</dbReference>
<comment type="pathway">
    <text evidence="3 12">Glycolipid biosynthesis; lipid IV(A) biosynthesis; lipid IV(A) from (3R)-3-hydroxytetradecanoyl-[acyl-carrier-protein] and UDP-N-acetyl-alpha-D-glucosamine: step 2/6.</text>
</comment>
<organism evidence="13 14">
    <name type="scientific">Dichelobacter nodosus (strain VCS1703A)</name>
    <dbReference type="NCBI Taxonomy" id="246195"/>
    <lineage>
        <taxon>Bacteria</taxon>
        <taxon>Pseudomonadati</taxon>
        <taxon>Pseudomonadota</taxon>
        <taxon>Gammaproteobacteria</taxon>
        <taxon>Cardiobacteriales</taxon>
        <taxon>Cardiobacteriaceae</taxon>
        <taxon>Dichelobacter</taxon>
    </lineage>
</organism>
<evidence type="ECO:0000313" key="14">
    <source>
        <dbReference type="Proteomes" id="UP000000248"/>
    </source>
</evidence>
<keyword evidence="8 12" id="KW-0378">Hydrolase</keyword>
<dbReference type="Gene3D" id="3.30.1700.10">
    <property type="entry name" value="lpxc deacetylase, domain 2"/>
    <property type="match status" value="1"/>
</dbReference>
<evidence type="ECO:0000256" key="12">
    <source>
        <dbReference type="HAMAP-Rule" id="MF_00388"/>
    </source>
</evidence>
<evidence type="ECO:0000256" key="5">
    <source>
        <dbReference type="ARBA" id="ARBA00022516"/>
    </source>
</evidence>
<keyword evidence="7 12" id="KW-0479">Metal-binding</keyword>
<keyword evidence="5 12" id="KW-0444">Lipid biosynthesis</keyword>
<keyword evidence="6 12" id="KW-0441">Lipid A biosynthesis</keyword>
<dbReference type="AlphaFoldDB" id="A5EY17"/>
<keyword evidence="14" id="KW-1185">Reference proteome</keyword>
<reference evidence="13 14" key="1">
    <citation type="journal article" date="2007" name="Nat. Biotechnol.">
        <title>Genome sequence and identification of candidate vaccine antigens from the animal pathogen Dichelobacter nodosus.</title>
        <authorList>
            <person name="Myers G.S."/>
            <person name="Parker D."/>
            <person name="Al-Hasani K."/>
            <person name="Kennan R.M."/>
            <person name="Seemann T."/>
            <person name="Ren Q."/>
            <person name="Badger J.H."/>
            <person name="Selengut J.D."/>
            <person name="Deboy R.T."/>
            <person name="Tettelin H."/>
            <person name="Boyce J.D."/>
            <person name="McCarl V.P."/>
            <person name="Han X."/>
            <person name="Nelson W.C."/>
            <person name="Madupu R."/>
            <person name="Mohamoud Y."/>
            <person name="Holley T."/>
            <person name="Fedorova N."/>
            <person name="Khouri H."/>
            <person name="Bottomley S.P."/>
            <person name="Whittington R.J."/>
            <person name="Adler B."/>
            <person name="Songer J.G."/>
            <person name="Rood J.I."/>
            <person name="Paulsen I.T."/>
        </authorList>
    </citation>
    <scope>NUCLEOTIDE SEQUENCE [LARGE SCALE GENOMIC DNA]</scope>
    <source>
        <strain evidence="13 14">VCS1703A</strain>
    </source>
</reference>
<keyword evidence="10 12" id="KW-0443">Lipid metabolism</keyword>
<dbReference type="Proteomes" id="UP000000248">
    <property type="component" value="Chromosome"/>
</dbReference>
<protein>
    <recommendedName>
        <fullName evidence="4 12">UDP-3-O-acyl-N-acetylglucosamine deacetylase</fullName>
        <shortName evidence="12">UDP-3-O-acyl-GlcNAc deacetylase</shortName>
        <ecNumber evidence="4 12">3.5.1.108</ecNumber>
    </recommendedName>
    <alternativeName>
        <fullName evidence="12">UDP-3-O-[R-3-hydroxymyristoyl]-N-acetylglucosamine deacetylase</fullName>
    </alternativeName>
</protein>
<evidence type="ECO:0000313" key="13">
    <source>
        <dbReference type="EMBL" id="ABQ13315.1"/>
    </source>
</evidence>
<evidence type="ECO:0000256" key="2">
    <source>
        <dbReference type="ARBA" id="ARBA00002923"/>
    </source>
</evidence>
<dbReference type="SUPFAM" id="SSF54211">
    <property type="entry name" value="Ribosomal protein S5 domain 2-like"/>
    <property type="match status" value="2"/>
</dbReference>
<dbReference type="KEGG" id="dno:DNO_0975"/>
<dbReference type="InterPro" id="IPR020568">
    <property type="entry name" value="Ribosomal_Su5_D2-typ_SF"/>
</dbReference>
<feature type="binding site" evidence="12">
    <location>
        <position position="236"/>
    </location>
    <ligand>
        <name>Zn(2+)</name>
        <dbReference type="ChEBI" id="CHEBI:29105"/>
    </ligand>
</feature>
<dbReference type="GO" id="GO:0103117">
    <property type="term" value="F:UDP-3-O-acyl-N-acetylglucosamine deacetylase activity"/>
    <property type="evidence" value="ECO:0007669"/>
    <property type="project" value="UniProtKB-UniRule"/>
</dbReference>
<evidence type="ECO:0000256" key="1">
    <source>
        <dbReference type="ARBA" id="ARBA00001947"/>
    </source>
</evidence>
<dbReference type="EC" id="3.5.1.108" evidence="4 12"/>
<dbReference type="InterPro" id="IPR004463">
    <property type="entry name" value="UDP-acyl_GlcNac_deAcase"/>
</dbReference>
<evidence type="ECO:0000256" key="3">
    <source>
        <dbReference type="ARBA" id="ARBA00005002"/>
    </source>
</evidence>
<evidence type="ECO:0000256" key="9">
    <source>
        <dbReference type="ARBA" id="ARBA00022833"/>
    </source>
</evidence>
<dbReference type="OrthoDB" id="9802746at2"/>
<dbReference type="PANTHER" id="PTHR33694">
    <property type="entry name" value="UDP-3-O-ACYL-N-ACETYLGLUCOSAMINE DEACETYLASE 1, MITOCHONDRIAL-RELATED"/>
    <property type="match status" value="1"/>
</dbReference>
<keyword evidence="9 12" id="KW-0862">Zinc</keyword>
<sequence>MRQRTIKHEIYAAGIGLHSGKPCAMTLRPAAVNTGIVFRRVDLPNQPHVKAEASSVRDTQLCTAMVVDGVRVATIEHFMSALAGLGVDNLYIDLDSAEVPIMDGSAAPFVYLLQQAGICEQDESKRFIKILEPIEVRDGDKWARLLPFDGYRIDFTILFNHAVFRHRNKYYRLDFSTQRYIREICRARTFGFLRDIEYLHSNGLALGGSLDNAVVVDDYRVLNEQGLRFDDEFVRHKLLDAIGDLYLLGAPILGWYQGYKSGHDLNNKLALAVIKHGDCWQWHELEQDSAEQPVVYEDLLSGDYPLLAF</sequence>
<dbReference type="HOGENOM" id="CLU_046528_1_0_6"/>
<comment type="catalytic activity">
    <reaction evidence="11 12">
        <text>a UDP-3-O-[(3R)-3-hydroxyacyl]-N-acetyl-alpha-D-glucosamine + H2O = a UDP-3-O-[(3R)-3-hydroxyacyl]-alpha-D-glucosamine + acetate</text>
        <dbReference type="Rhea" id="RHEA:67816"/>
        <dbReference type="ChEBI" id="CHEBI:15377"/>
        <dbReference type="ChEBI" id="CHEBI:30089"/>
        <dbReference type="ChEBI" id="CHEBI:137740"/>
        <dbReference type="ChEBI" id="CHEBI:173225"/>
        <dbReference type="EC" id="3.5.1.108"/>
    </reaction>
</comment>
<dbReference type="GO" id="GO:0046872">
    <property type="term" value="F:metal ion binding"/>
    <property type="evidence" value="ECO:0007669"/>
    <property type="project" value="UniProtKB-KW"/>
</dbReference>
<comment type="cofactor">
    <cofactor evidence="1 12">
        <name>Zn(2+)</name>
        <dbReference type="ChEBI" id="CHEBI:29105"/>
    </cofactor>
</comment>
<dbReference type="Gene3D" id="3.30.230.20">
    <property type="entry name" value="lpxc deacetylase, domain 1"/>
    <property type="match status" value="1"/>
</dbReference>
<name>A5EY17_DICNV</name>
<dbReference type="NCBIfam" id="TIGR00325">
    <property type="entry name" value="lpxC"/>
    <property type="match status" value="1"/>
</dbReference>
<evidence type="ECO:0000256" key="4">
    <source>
        <dbReference type="ARBA" id="ARBA00012745"/>
    </source>
</evidence>
<accession>A5EY17</accession>
<comment type="similarity">
    <text evidence="12">Belongs to the LpxC family.</text>
</comment>